<evidence type="ECO:0000256" key="3">
    <source>
        <dbReference type="ARBA" id="ARBA00022840"/>
    </source>
</evidence>
<evidence type="ECO:0000313" key="6">
    <source>
        <dbReference type="Proteomes" id="UP000604161"/>
    </source>
</evidence>
<keyword evidence="3" id="KW-0067">ATP-binding</keyword>
<evidence type="ECO:0000256" key="1">
    <source>
        <dbReference type="ARBA" id="ARBA00022741"/>
    </source>
</evidence>
<sequence>MIEVITPGIQTTIQDRGRTKFRAIGVGFSGAMDAFSSAIANHLVMNDEDAAVLEITYGNASFRFHSDTYIALTGADTSATLDAKSIPCWWSFPVKAGQVLRLKMSSEGLRTYLAVAGGFNAPEVMGSKSTDLKTQIGGLSGRPLRKGDELSIPAYKGPQCPSFGLSKSIQPMHKPVNGECVVRFIVGAEWTYLTDDSQQMVVSSPWQVSNETNRLGARLEGVPLSLKAPLELMSHGIVPGCIQLPPSGQPVIQLQDANTCGGYPKIGVVIASDMRLLAQIKPGNTVKFEMCSVEDALEIAKQERKKLSKIFHNIDMMRKTFSHQK</sequence>
<keyword evidence="2" id="KW-0378">Hydrolase</keyword>
<protein>
    <submittedName>
        <fullName evidence="5">Biotin-dependent carboxyltransferase family protein</fullName>
    </submittedName>
</protein>
<evidence type="ECO:0000256" key="2">
    <source>
        <dbReference type="ARBA" id="ARBA00022801"/>
    </source>
</evidence>
<keyword evidence="6" id="KW-1185">Reference proteome</keyword>
<dbReference type="EMBL" id="JACYFC010000001">
    <property type="protein sequence ID" value="MBD5769578.1"/>
    <property type="molecule type" value="Genomic_DNA"/>
</dbReference>
<dbReference type="PANTHER" id="PTHR43309:SF3">
    <property type="entry name" value="5-OXOPROLINASE SUBUNIT C"/>
    <property type="match status" value="1"/>
</dbReference>
<accession>A0ABR8NWM3</accession>
<dbReference type="InterPro" id="IPR052708">
    <property type="entry name" value="PxpC"/>
</dbReference>
<comment type="caution">
    <text evidence="5">The sequence shown here is derived from an EMBL/GenBank/DDBJ whole genome shotgun (WGS) entry which is preliminary data.</text>
</comment>
<dbReference type="NCBIfam" id="TIGR00724">
    <property type="entry name" value="urea_amlyse_rel"/>
    <property type="match status" value="1"/>
</dbReference>
<evidence type="ECO:0000259" key="4">
    <source>
        <dbReference type="SMART" id="SM00797"/>
    </source>
</evidence>
<dbReference type="PANTHER" id="PTHR43309">
    <property type="entry name" value="5-OXOPROLINASE SUBUNIT C"/>
    <property type="match status" value="1"/>
</dbReference>
<dbReference type="InterPro" id="IPR003778">
    <property type="entry name" value="CT_A_B"/>
</dbReference>
<dbReference type="SMART" id="SM00797">
    <property type="entry name" value="AHS2"/>
    <property type="match status" value="1"/>
</dbReference>
<dbReference type="Proteomes" id="UP000604161">
    <property type="component" value="Unassembled WGS sequence"/>
</dbReference>
<keyword evidence="1" id="KW-0547">Nucleotide-binding</keyword>
<dbReference type="InterPro" id="IPR029000">
    <property type="entry name" value="Cyclophilin-like_dom_sf"/>
</dbReference>
<evidence type="ECO:0000313" key="5">
    <source>
        <dbReference type="EMBL" id="MBD5769578.1"/>
    </source>
</evidence>
<dbReference type="SUPFAM" id="SSF50891">
    <property type="entry name" value="Cyclophilin-like"/>
    <property type="match status" value="1"/>
</dbReference>
<gene>
    <name evidence="5" type="ORF">IF202_00810</name>
</gene>
<dbReference type="Pfam" id="PF02626">
    <property type="entry name" value="CT_A_B"/>
    <property type="match status" value="1"/>
</dbReference>
<dbReference type="RefSeq" id="WP_191592972.1">
    <property type="nucleotide sequence ID" value="NZ_JACYFC010000001.1"/>
</dbReference>
<dbReference type="Gene3D" id="2.40.100.10">
    <property type="entry name" value="Cyclophilin-like"/>
    <property type="match status" value="1"/>
</dbReference>
<name>A0ABR8NWM3_9GAMM</name>
<reference evidence="5 6" key="1">
    <citation type="submission" date="2020-09" db="EMBL/GenBank/DDBJ databases">
        <title>Marinomonas sp. nov., isolated from the cysticercosis algae of Qingdao, China.</title>
        <authorList>
            <person name="Sun X."/>
        </authorList>
    </citation>
    <scope>NUCLEOTIDE SEQUENCE [LARGE SCALE GENOMIC DNA]</scope>
    <source>
        <strain evidence="5 6">SM2066</strain>
    </source>
</reference>
<feature type="domain" description="Carboxyltransferase" evidence="4">
    <location>
        <begin position="23"/>
        <end position="305"/>
    </location>
</feature>
<organism evidence="5 6">
    <name type="scientific">Marinomonas colpomeniae</name>
    <dbReference type="NCBI Taxonomy" id="2774408"/>
    <lineage>
        <taxon>Bacteria</taxon>
        <taxon>Pseudomonadati</taxon>
        <taxon>Pseudomonadota</taxon>
        <taxon>Gammaproteobacteria</taxon>
        <taxon>Oceanospirillales</taxon>
        <taxon>Oceanospirillaceae</taxon>
        <taxon>Marinomonas</taxon>
    </lineage>
</organism>
<proteinExistence type="predicted"/>